<evidence type="ECO:0000313" key="2">
    <source>
        <dbReference type="Proteomes" id="UP001219525"/>
    </source>
</evidence>
<evidence type="ECO:0000313" key="1">
    <source>
        <dbReference type="EMBL" id="KAJ7204067.1"/>
    </source>
</evidence>
<protein>
    <submittedName>
        <fullName evidence="1">Uncharacterized protein</fullName>
    </submittedName>
</protein>
<keyword evidence="2" id="KW-1185">Reference proteome</keyword>
<reference evidence="1" key="1">
    <citation type="submission" date="2023-03" db="EMBL/GenBank/DDBJ databases">
        <title>Massive genome expansion in bonnet fungi (Mycena s.s.) driven by repeated elements and novel gene families across ecological guilds.</title>
        <authorList>
            <consortium name="Lawrence Berkeley National Laboratory"/>
            <person name="Harder C.B."/>
            <person name="Miyauchi S."/>
            <person name="Viragh M."/>
            <person name="Kuo A."/>
            <person name="Thoen E."/>
            <person name="Andreopoulos B."/>
            <person name="Lu D."/>
            <person name="Skrede I."/>
            <person name="Drula E."/>
            <person name="Henrissat B."/>
            <person name="Morin E."/>
            <person name="Kohler A."/>
            <person name="Barry K."/>
            <person name="LaButti K."/>
            <person name="Morin E."/>
            <person name="Salamov A."/>
            <person name="Lipzen A."/>
            <person name="Mereny Z."/>
            <person name="Hegedus B."/>
            <person name="Baldrian P."/>
            <person name="Stursova M."/>
            <person name="Weitz H."/>
            <person name="Taylor A."/>
            <person name="Grigoriev I.V."/>
            <person name="Nagy L.G."/>
            <person name="Martin F."/>
            <person name="Kauserud H."/>
        </authorList>
    </citation>
    <scope>NUCLEOTIDE SEQUENCE</scope>
    <source>
        <strain evidence="1">9144</strain>
    </source>
</reference>
<dbReference type="Proteomes" id="UP001219525">
    <property type="component" value="Unassembled WGS sequence"/>
</dbReference>
<sequence>MGVWDARTRSSVGSGQRTVKTTSPARLFSYGQALEQVHLRFGTGWPVLQTKTKPNFSEPEFNIEPIFNTIDNNELQLKGIKTAMKSASGTRFGSTFIQTVAVQLCMPALGICVRTGAIKFATAATKRSIPYLMPGPVHYGFLAQLDLMVKLFEAGANGITTLEGQNRTRADVFYVWVTIAWHLETLLSPG</sequence>
<gene>
    <name evidence="1" type="ORF">GGX14DRAFT_398379</name>
</gene>
<accession>A0AAD6V6U4</accession>
<proteinExistence type="predicted"/>
<comment type="caution">
    <text evidence="1">The sequence shown here is derived from an EMBL/GenBank/DDBJ whole genome shotgun (WGS) entry which is preliminary data.</text>
</comment>
<dbReference type="EMBL" id="JARJCW010000048">
    <property type="protein sequence ID" value="KAJ7204067.1"/>
    <property type="molecule type" value="Genomic_DNA"/>
</dbReference>
<organism evidence="1 2">
    <name type="scientific">Mycena pura</name>
    <dbReference type="NCBI Taxonomy" id="153505"/>
    <lineage>
        <taxon>Eukaryota</taxon>
        <taxon>Fungi</taxon>
        <taxon>Dikarya</taxon>
        <taxon>Basidiomycota</taxon>
        <taxon>Agaricomycotina</taxon>
        <taxon>Agaricomycetes</taxon>
        <taxon>Agaricomycetidae</taxon>
        <taxon>Agaricales</taxon>
        <taxon>Marasmiineae</taxon>
        <taxon>Mycenaceae</taxon>
        <taxon>Mycena</taxon>
    </lineage>
</organism>
<name>A0AAD6V6U4_9AGAR</name>
<dbReference type="AlphaFoldDB" id="A0AAD6V6U4"/>